<dbReference type="Pfam" id="PF16192">
    <property type="entry name" value="PMT_4TMC"/>
    <property type="match status" value="1"/>
</dbReference>
<evidence type="ECO:0000256" key="1">
    <source>
        <dbReference type="RuleBase" id="RU367007"/>
    </source>
</evidence>
<dbReference type="Proteomes" id="UP000199597">
    <property type="component" value="Chromosome I"/>
</dbReference>
<feature type="transmembrane region" description="Helical" evidence="1">
    <location>
        <begin position="210"/>
        <end position="226"/>
    </location>
</feature>
<name>A0A1H1QTI9_9MICO</name>
<dbReference type="RefSeq" id="WP_231939651.1">
    <property type="nucleotide sequence ID" value="NZ_LT629766.1"/>
</dbReference>
<feature type="transmembrane region" description="Helical" evidence="1">
    <location>
        <begin position="71"/>
        <end position="90"/>
    </location>
</feature>
<dbReference type="PANTHER" id="PTHR10050">
    <property type="entry name" value="DOLICHYL-PHOSPHATE-MANNOSE--PROTEIN MANNOSYLTRANSFERASE"/>
    <property type="match status" value="1"/>
</dbReference>
<dbReference type="EMBL" id="LT629766">
    <property type="protein sequence ID" value="SDS26802.1"/>
    <property type="molecule type" value="Genomic_DNA"/>
</dbReference>
<keyword evidence="1" id="KW-1133">Transmembrane helix</keyword>
<comment type="similarity">
    <text evidence="1">Belongs to the glycosyltransferase 39 family.</text>
</comment>
<evidence type="ECO:0000259" key="2">
    <source>
        <dbReference type="Pfam" id="PF16192"/>
    </source>
</evidence>
<keyword evidence="1" id="KW-0812">Transmembrane</keyword>
<evidence type="ECO:0000313" key="4">
    <source>
        <dbReference type="Proteomes" id="UP000199597"/>
    </source>
</evidence>
<comment type="pathway">
    <text evidence="1">Protein modification; protein glycosylation.</text>
</comment>
<dbReference type="GO" id="GO:0005886">
    <property type="term" value="C:plasma membrane"/>
    <property type="evidence" value="ECO:0007669"/>
    <property type="project" value="UniProtKB-SubCell"/>
</dbReference>
<gene>
    <name evidence="3" type="ORF">SAMN04489752_1339</name>
</gene>
<protein>
    <recommendedName>
        <fullName evidence="1">Polyprenol-phosphate-mannose--protein mannosyltransferase</fullName>
        <ecNumber evidence="1">2.4.1.-</ecNumber>
    </recommendedName>
</protein>
<dbReference type="InterPro" id="IPR032421">
    <property type="entry name" value="PMT_4TMC"/>
</dbReference>
<dbReference type="PANTHER" id="PTHR10050:SF46">
    <property type="entry name" value="PROTEIN O-MANNOSYL-TRANSFERASE 2"/>
    <property type="match status" value="1"/>
</dbReference>
<feature type="transmembrane region" description="Helical" evidence="1">
    <location>
        <begin position="323"/>
        <end position="343"/>
    </location>
</feature>
<dbReference type="UniPathway" id="UPA00378"/>
<dbReference type="InterPro" id="IPR027005">
    <property type="entry name" value="PMT-like"/>
</dbReference>
<feature type="transmembrane region" description="Helical" evidence="1">
    <location>
        <begin position="12"/>
        <end position="45"/>
    </location>
</feature>
<organism evidence="3 4">
    <name type="scientific">Brevibacterium siliguriense</name>
    <dbReference type="NCBI Taxonomy" id="1136497"/>
    <lineage>
        <taxon>Bacteria</taxon>
        <taxon>Bacillati</taxon>
        <taxon>Actinomycetota</taxon>
        <taxon>Actinomycetes</taxon>
        <taxon>Micrococcales</taxon>
        <taxon>Brevibacteriaceae</taxon>
        <taxon>Brevibacterium</taxon>
    </lineage>
</organism>
<comment type="caution">
    <text evidence="1">Lacks conserved residue(s) required for the propagation of feature annotation.</text>
</comment>
<dbReference type="AlphaFoldDB" id="A0A1H1QTI9"/>
<reference evidence="4" key="1">
    <citation type="submission" date="2016-10" db="EMBL/GenBank/DDBJ databases">
        <authorList>
            <person name="Varghese N."/>
            <person name="Submissions S."/>
        </authorList>
    </citation>
    <scope>NUCLEOTIDE SEQUENCE [LARGE SCALE GENOMIC DNA]</scope>
    <source>
        <strain evidence="4">DSM 23676</strain>
    </source>
</reference>
<keyword evidence="1 3" id="KW-0328">Glycosyltransferase</keyword>
<keyword evidence="1 3" id="KW-0808">Transferase</keyword>
<sequence length="363" mass="40453">MINFGPRLGVRPWIFAAGISLGLATGVKWSGLYALAAFGILLVLWDVHSRHRAGVVHPWLGMFIRDSIPSFLKLVPIALVTYVACWTGWIRSDGAWDRQWAAENFGWWRALPEWLDWLPSLAHYHYTAYSFHVGLDSEHPYMSNPWGWIVQWRPTSFYYESFDKGEMGCTVAKCSSAITSVGNPVIWGLAAVAVLVCLIVWIIRRDVRPAVILAGLAATWLPWFAYQERTIFTFYTIVMVPFVVLAVTYCLTLVWGRVPDRGRSVSGAGETVSNFGGSRAAEGAASVDTAPSGSSGSGDSTALVRSSRQRFARISAALFARRLSVGLVLVAAILAFAYFWPIYTGEVIPFSAWNNRMWNITWR</sequence>
<keyword evidence="1" id="KW-0472">Membrane</keyword>
<dbReference type="GO" id="GO:0004169">
    <property type="term" value="F:dolichyl-phosphate-mannose-protein mannosyltransferase activity"/>
    <property type="evidence" value="ECO:0007669"/>
    <property type="project" value="UniProtKB-UniRule"/>
</dbReference>
<proteinExistence type="inferred from homology"/>
<feature type="transmembrane region" description="Helical" evidence="1">
    <location>
        <begin position="185"/>
        <end position="203"/>
    </location>
</feature>
<accession>A0A1H1QTI9</accession>
<comment type="subcellular location">
    <subcellularLocation>
        <location evidence="1">Cell membrane</location>
    </subcellularLocation>
</comment>
<dbReference type="STRING" id="1136497.SAMN04489752_1339"/>
<keyword evidence="1" id="KW-1003">Cell membrane</keyword>
<feature type="transmembrane region" description="Helical" evidence="1">
    <location>
        <begin position="232"/>
        <end position="255"/>
    </location>
</feature>
<comment type="function">
    <text evidence="1">Protein O-mannosyltransferase that catalyzes the transfer of a single mannose residue from a polyprenol phospho-mannosyl lipidic donor to the hydroxyl group of selected serine and threonine residues in acceptor proteins.</text>
</comment>
<evidence type="ECO:0000313" key="3">
    <source>
        <dbReference type="EMBL" id="SDS26802.1"/>
    </source>
</evidence>
<dbReference type="EC" id="2.4.1.-" evidence="1"/>
<keyword evidence="4" id="KW-1185">Reference proteome</keyword>
<feature type="domain" description="Protein O-mannosyl-transferase C-terminal four TM" evidence="2">
    <location>
        <begin position="121"/>
        <end position="245"/>
    </location>
</feature>